<reference evidence="3 4" key="1">
    <citation type="submission" date="2018-01" db="EMBL/GenBank/DDBJ databases">
        <title>Genomic Encyclopedia of Type Strains, Phase III (KMG-III): the genomes of soil and plant-associated and newly described type strains.</title>
        <authorList>
            <person name="Whitman W."/>
        </authorList>
    </citation>
    <scope>NUCLEOTIDE SEQUENCE [LARGE SCALE GENOMIC DNA]</scope>
    <source>
        <strain evidence="3 4">JCM 18070</strain>
    </source>
</reference>
<gene>
    <name evidence="3" type="ORF">B0G62_1053</name>
</gene>
<evidence type="ECO:0000313" key="4">
    <source>
        <dbReference type="Proteomes" id="UP000237381"/>
    </source>
</evidence>
<sequence length="380" mass="41678">MSTDTTALLAPLNESSPCGEDMLFSADFDAIAYARRFDDPSLDQGEWVTEIKEADWTFVAERCSALLATRTKDLRVAVWLTEALAIQEGVPGFTQGYAVLTGLIERFWDQVHPLPEGDDVESRLGNVAWLAGRSAELLRAVPLTQSDVAFSTLDWDVAQHVAQAVKRDPENAGDIARGKPSVEQIDASRRATSRAFYETLLGQFKAFEAALAALDEELERKAGDSAPSFRQTRDAFGTVYRLAERFARDAGVDPDALLKQPEATQPTQDGQSGRSDAAAMPERTEPSFTTPLPHEEFVQTPTRVSSRAHGGIQSRADAVAQLRAVADYFRATEPHSPVAYLADKAAEWADMPLHEWLATVVKDDGTLSHIREMLGVKSED</sequence>
<organism evidence="3 4">
    <name type="scientific">Paraburkholderia eburnea</name>
    <dbReference type="NCBI Taxonomy" id="1189126"/>
    <lineage>
        <taxon>Bacteria</taxon>
        <taxon>Pseudomonadati</taxon>
        <taxon>Pseudomonadota</taxon>
        <taxon>Betaproteobacteria</taxon>
        <taxon>Burkholderiales</taxon>
        <taxon>Burkholderiaceae</taxon>
        <taxon>Paraburkholderia</taxon>
    </lineage>
</organism>
<name>A0A2S4MBM7_9BURK</name>
<dbReference type="PANTHER" id="PTHR37951:SF1">
    <property type="entry name" value="TYPE VI SECRETION SYSTEM COMPONENT TSSA1"/>
    <property type="match status" value="1"/>
</dbReference>
<dbReference type="RefSeq" id="WP_103704443.1">
    <property type="nucleotide sequence ID" value="NZ_PQGA01000005.1"/>
</dbReference>
<proteinExistence type="predicted"/>
<dbReference type="EMBL" id="PQGA01000005">
    <property type="protein sequence ID" value="POR52035.1"/>
    <property type="molecule type" value="Genomic_DNA"/>
</dbReference>
<dbReference type="Proteomes" id="UP000237381">
    <property type="component" value="Unassembled WGS sequence"/>
</dbReference>
<feature type="compositionally biased region" description="Polar residues" evidence="1">
    <location>
        <begin position="262"/>
        <end position="274"/>
    </location>
</feature>
<accession>A0A2S4MBM7</accession>
<dbReference type="AlphaFoldDB" id="A0A2S4MBM7"/>
<dbReference type="PANTHER" id="PTHR37951">
    <property type="entry name" value="CYTOPLASMIC PROTEIN-RELATED"/>
    <property type="match status" value="1"/>
</dbReference>
<feature type="region of interest" description="Disordered" evidence="1">
    <location>
        <begin position="257"/>
        <end position="310"/>
    </location>
</feature>
<feature type="domain" description="ImpA N-terminal" evidence="2">
    <location>
        <begin position="9"/>
        <end position="131"/>
    </location>
</feature>
<comment type="caution">
    <text evidence="3">The sequence shown here is derived from an EMBL/GenBank/DDBJ whole genome shotgun (WGS) entry which is preliminary data.</text>
</comment>
<dbReference type="InterPro" id="IPR010657">
    <property type="entry name" value="ImpA_N"/>
</dbReference>
<protein>
    <submittedName>
        <fullName evidence="3">Type VI secretion system protein ImpA</fullName>
    </submittedName>
</protein>
<dbReference type="NCBIfam" id="TIGR03363">
    <property type="entry name" value="VI_chp_8"/>
    <property type="match status" value="1"/>
</dbReference>
<dbReference type="Pfam" id="PF06812">
    <property type="entry name" value="ImpA_N"/>
    <property type="match status" value="1"/>
</dbReference>
<dbReference type="InterPro" id="IPR017740">
    <property type="entry name" value="TssA-like"/>
</dbReference>
<evidence type="ECO:0000259" key="2">
    <source>
        <dbReference type="Pfam" id="PF06812"/>
    </source>
</evidence>
<dbReference type="OrthoDB" id="9771118at2"/>
<evidence type="ECO:0000313" key="3">
    <source>
        <dbReference type="EMBL" id="POR52035.1"/>
    </source>
</evidence>
<keyword evidence="4" id="KW-1185">Reference proteome</keyword>
<evidence type="ECO:0000256" key="1">
    <source>
        <dbReference type="SAM" id="MobiDB-lite"/>
    </source>
</evidence>